<accession>A0A916Y766</accession>
<proteinExistence type="predicted"/>
<dbReference type="SUPFAM" id="SSF46689">
    <property type="entry name" value="Homeodomain-like"/>
    <property type="match status" value="1"/>
</dbReference>
<gene>
    <name evidence="1" type="ORF">GCM10010915_11950</name>
</gene>
<reference evidence="1" key="2">
    <citation type="submission" date="2020-09" db="EMBL/GenBank/DDBJ databases">
        <authorList>
            <person name="Sun Q."/>
            <person name="Zhou Y."/>
        </authorList>
    </citation>
    <scope>NUCLEOTIDE SEQUENCE</scope>
    <source>
        <strain evidence="1">CGMCC 1.15152</strain>
    </source>
</reference>
<reference evidence="1" key="1">
    <citation type="journal article" date="2014" name="Int. J. Syst. Evol. Microbiol.">
        <title>Complete genome sequence of Corynebacterium casei LMG S-19264T (=DSM 44701T), isolated from a smear-ripened cheese.</title>
        <authorList>
            <consortium name="US DOE Joint Genome Institute (JGI-PGF)"/>
            <person name="Walter F."/>
            <person name="Albersmeier A."/>
            <person name="Kalinowski J."/>
            <person name="Ruckert C."/>
        </authorList>
    </citation>
    <scope>NUCLEOTIDE SEQUENCE</scope>
    <source>
        <strain evidence="1">CGMCC 1.15152</strain>
    </source>
</reference>
<dbReference type="RefSeq" id="WP_188711368.1">
    <property type="nucleotide sequence ID" value="NZ_BMHO01000001.1"/>
</dbReference>
<sequence>MARGRPVDDETRERVREAIRAGDPRNTIARKFGLSGSTVSSIAKRAGLSFDRSAVAAATKARSVDLAAGRTRLAEKMLAASEDMLDRIDDPYLVFSFGGKENAYNEHTLASAPVDVRRNVITTAGIVFDKLTRIVEKDNGGLEQAVGVLDQIADGFKAAAEKYRSETVDEPVGD</sequence>
<protein>
    <recommendedName>
        <fullName evidence="3">Helix-turn-helix domain-containing protein</fullName>
    </recommendedName>
</protein>
<evidence type="ECO:0008006" key="3">
    <source>
        <dbReference type="Google" id="ProtNLM"/>
    </source>
</evidence>
<dbReference type="InterPro" id="IPR009057">
    <property type="entry name" value="Homeodomain-like_sf"/>
</dbReference>
<keyword evidence="2" id="KW-1185">Reference proteome</keyword>
<dbReference type="EMBL" id="BMHO01000001">
    <property type="protein sequence ID" value="GGD33164.1"/>
    <property type="molecule type" value="Genomic_DNA"/>
</dbReference>
<organism evidence="1 2">
    <name type="scientific">Microbacterium faecale</name>
    <dbReference type="NCBI Taxonomy" id="1804630"/>
    <lineage>
        <taxon>Bacteria</taxon>
        <taxon>Bacillati</taxon>
        <taxon>Actinomycetota</taxon>
        <taxon>Actinomycetes</taxon>
        <taxon>Micrococcales</taxon>
        <taxon>Microbacteriaceae</taxon>
        <taxon>Microbacterium</taxon>
    </lineage>
</organism>
<evidence type="ECO:0000313" key="2">
    <source>
        <dbReference type="Proteomes" id="UP000633205"/>
    </source>
</evidence>
<dbReference type="Proteomes" id="UP000633205">
    <property type="component" value="Unassembled WGS sequence"/>
</dbReference>
<dbReference type="AlphaFoldDB" id="A0A916Y766"/>
<comment type="caution">
    <text evidence="1">The sequence shown here is derived from an EMBL/GenBank/DDBJ whole genome shotgun (WGS) entry which is preliminary data.</text>
</comment>
<evidence type="ECO:0000313" key="1">
    <source>
        <dbReference type="EMBL" id="GGD33164.1"/>
    </source>
</evidence>
<name>A0A916Y766_9MICO</name>